<accession>B6ESY0</accession>
<dbReference type="NCBIfam" id="TIGR02744">
    <property type="entry name" value="TrbI_Ftype"/>
    <property type="match status" value="1"/>
</dbReference>
<evidence type="ECO:0000313" key="2">
    <source>
        <dbReference type="Proteomes" id="UP000001730"/>
    </source>
</evidence>
<name>B6ESY0_ALISL</name>
<reference evidence="1 2" key="1">
    <citation type="journal article" date="2008" name="BMC Genomics">
        <title>The genome sequence of the fish pathogen Aliivibrio salmonicida strain LFI1238 shows extensive evidence of gene decay.</title>
        <authorList>
            <person name="Hjerde E."/>
            <person name="Lorentzen M.S."/>
            <person name="Holden M.T."/>
            <person name="Seeger K."/>
            <person name="Paulsen S."/>
            <person name="Bason N."/>
            <person name="Churcher C."/>
            <person name="Harris D."/>
            <person name="Norbertczak H."/>
            <person name="Quail M.A."/>
            <person name="Sanders S."/>
            <person name="Thurston S."/>
            <person name="Parkhill J."/>
            <person name="Willassen N.P."/>
            <person name="Thomson N.R."/>
        </authorList>
    </citation>
    <scope>NUCLEOTIDE SEQUENCE [LARGE SCALE GENOMIC DNA]</scope>
    <source>
        <strain evidence="1 2">LFI1238</strain>
    </source>
</reference>
<dbReference type="RefSeq" id="WP_012548847.1">
    <property type="nucleotide sequence ID" value="NC_011311.1"/>
</dbReference>
<organism evidence="1 2">
    <name type="scientific">Aliivibrio salmonicida (strain LFI1238)</name>
    <name type="common">Vibrio salmonicida (strain LFI1238)</name>
    <dbReference type="NCBI Taxonomy" id="316275"/>
    <lineage>
        <taxon>Bacteria</taxon>
        <taxon>Pseudomonadati</taxon>
        <taxon>Pseudomonadota</taxon>
        <taxon>Gammaproteobacteria</taxon>
        <taxon>Vibrionales</taxon>
        <taxon>Vibrionaceae</taxon>
        <taxon>Aliivibrio</taxon>
    </lineage>
</organism>
<dbReference type="AlphaFoldDB" id="B6ESY0"/>
<dbReference type="PROSITE" id="PS51257">
    <property type="entry name" value="PROKAR_LIPOPROTEIN"/>
    <property type="match status" value="1"/>
</dbReference>
<dbReference type="EMBL" id="FM178381">
    <property type="protein sequence ID" value="CAQ81868.1"/>
    <property type="molecule type" value="Genomic_DNA"/>
</dbReference>
<geneLocation type="plasmid" evidence="1 2">
    <name>pVSAL840</name>
</geneLocation>
<dbReference type="Pfam" id="PF09677">
    <property type="entry name" value="TrbI_Ftype"/>
    <property type="match status" value="1"/>
</dbReference>
<protein>
    <submittedName>
        <fullName evidence="1">Conjugative transfer protein TrbI</fullName>
    </submittedName>
</protein>
<evidence type="ECO:0000313" key="1">
    <source>
        <dbReference type="EMBL" id="CAQ81868.1"/>
    </source>
</evidence>
<dbReference type="HOGENOM" id="CLU_2103838_0_0_6"/>
<gene>
    <name evidence="1" type="primary">trbI</name>
    <name evidence="1" type="ordered locus">VSAL_p840_09</name>
</gene>
<keyword evidence="1" id="KW-0614">Plasmid</keyword>
<dbReference type="Proteomes" id="UP000001730">
    <property type="component" value="Plasmid pVSAL840"/>
</dbReference>
<keyword evidence="2" id="KW-1185">Reference proteome</keyword>
<sequence>MKKIPYTQWLLIGACLVSLSVSVLTLITRPSVAVFDVKRTLTQFQHQLIEKGVTQAEHQAYLTHFAQALERATAQYSQEHNVLILTTPAVVAGADDITTVLQQHIIEQYQQRGQG</sequence>
<dbReference type="InterPro" id="IPR014115">
    <property type="entry name" value="TrbI_Ftype"/>
</dbReference>
<dbReference type="KEGG" id="vsa:VSAL_p840_09"/>
<proteinExistence type="predicted"/>